<dbReference type="PANTHER" id="PTHR43280">
    <property type="entry name" value="ARAC-FAMILY TRANSCRIPTIONAL REGULATOR"/>
    <property type="match status" value="1"/>
</dbReference>
<dbReference type="Pfam" id="PF12833">
    <property type="entry name" value="HTH_18"/>
    <property type="match status" value="1"/>
</dbReference>
<comment type="caution">
    <text evidence="5">The sequence shown here is derived from an EMBL/GenBank/DDBJ whole genome shotgun (WGS) entry which is preliminary data.</text>
</comment>
<dbReference type="PROSITE" id="PS01124">
    <property type="entry name" value="HTH_ARAC_FAMILY_2"/>
    <property type="match status" value="1"/>
</dbReference>
<dbReference type="SMART" id="SM00342">
    <property type="entry name" value="HTH_ARAC"/>
    <property type="match status" value="1"/>
</dbReference>
<keyword evidence="2" id="KW-0238">DNA-binding</keyword>
<sequence length="359" mass="41925">MTLKALCEQISRSDPNMLQDDNPIGSRIMCPEYSLHQEDIKTYPLQKKDHIFALCWNITSDKRFYGTIKPSPTSFSYGCSFLPGMRTQLHTHEYLELSYIVSGSFRQSILGTDITFEQGDLCLIDKNCLHQDHLDSNSASILFLGIANDVFEDIMSSHATDDRILSFLQSALLKQKNLLQYLHFKPNANSKGEMEECLSSLLKELILHDEASAIICRGLLMRIFRILSTSYDFSLSKELRKEMSWLLYEEITAYIKENYRDISIRELCSQFHFQEDYFNRILKQKAGMTYIEFVQNLRLIEAERLLTHTDFSIERIADLVGYQNKGYFYRLFTKHHQMTPAKFREKHLKPKEHGVRPHS</sequence>
<keyword evidence="3" id="KW-0804">Transcription</keyword>
<keyword evidence="1" id="KW-0805">Transcription regulation</keyword>
<accession>A0A7X5KMP0</accession>
<dbReference type="InterPro" id="IPR018060">
    <property type="entry name" value="HTH_AraC"/>
</dbReference>
<dbReference type="Pfam" id="PF02311">
    <property type="entry name" value="AraC_binding"/>
    <property type="match status" value="1"/>
</dbReference>
<dbReference type="RefSeq" id="WP_162370766.1">
    <property type="nucleotide sequence ID" value="NZ_JAAEEH010000026.1"/>
</dbReference>
<evidence type="ECO:0000256" key="3">
    <source>
        <dbReference type="ARBA" id="ARBA00023163"/>
    </source>
</evidence>
<dbReference type="Gene3D" id="1.10.10.60">
    <property type="entry name" value="Homeodomain-like"/>
    <property type="match status" value="2"/>
</dbReference>
<dbReference type="PANTHER" id="PTHR43280:SF28">
    <property type="entry name" value="HTH-TYPE TRANSCRIPTIONAL ACTIVATOR RHAS"/>
    <property type="match status" value="1"/>
</dbReference>
<evidence type="ECO:0000256" key="2">
    <source>
        <dbReference type="ARBA" id="ARBA00023125"/>
    </source>
</evidence>
<name>A0A7X5KMP0_9FIRM</name>
<dbReference type="SUPFAM" id="SSF46689">
    <property type="entry name" value="Homeodomain-like"/>
    <property type="match status" value="1"/>
</dbReference>
<reference evidence="5 6" key="1">
    <citation type="submission" date="2020-01" db="EMBL/GenBank/DDBJ databases">
        <title>Anaeroalcalibacter tamaniensis gen. nov., sp. nov., moderately halophilic strictly anaerobic fermenter bacterium from mud volcano of Taman peninsula.</title>
        <authorList>
            <person name="Frolova A."/>
            <person name="Merkel A.Y."/>
            <person name="Slobodkin A.I."/>
        </authorList>
    </citation>
    <scope>NUCLEOTIDE SEQUENCE [LARGE SCALE GENOMIC DNA]</scope>
    <source>
        <strain evidence="5 6">F-3ap</strain>
    </source>
</reference>
<protein>
    <submittedName>
        <fullName evidence="5">AraC family transcriptional regulator</fullName>
    </submittedName>
</protein>
<dbReference type="EMBL" id="JAAEEH010000026">
    <property type="protein sequence ID" value="NDL68044.1"/>
    <property type="molecule type" value="Genomic_DNA"/>
</dbReference>
<dbReference type="InterPro" id="IPR003313">
    <property type="entry name" value="AraC-bd"/>
</dbReference>
<dbReference type="PROSITE" id="PS00041">
    <property type="entry name" value="HTH_ARAC_FAMILY_1"/>
    <property type="match status" value="1"/>
</dbReference>
<organism evidence="5 6">
    <name type="scientific">Anaerotalea alkaliphila</name>
    <dbReference type="NCBI Taxonomy" id="2662126"/>
    <lineage>
        <taxon>Bacteria</taxon>
        <taxon>Bacillati</taxon>
        <taxon>Bacillota</taxon>
        <taxon>Clostridia</taxon>
        <taxon>Eubacteriales</taxon>
        <taxon>Anaerotalea</taxon>
    </lineage>
</organism>
<dbReference type="InterPro" id="IPR018062">
    <property type="entry name" value="HTH_AraC-typ_CS"/>
</dbReference>
<dbReference type="SUPFAM" id="SSF51182">
    <property type="entry name" value="RmlC-like cupins"/>
    <property type="match status" value="1"/>
</dbReference>
<keyword evidence="6" id="KW-1185">Reference proteome</keyword>
<evidence type="ECO:0000256" key="1">
    <source>
        <dbReference type="ARBA" id="ARBA00023015"/>
    </source>
</evidence>
<dbReference type="GO" id="GO:0043565">
    <property type="term" value="F:sequence-specific DNA binding"/>
    <property type="evidence" value="ECO:0007669"/>
    <property type="project" value="InterPro"/>
</dbReference>
<gene>
    <name evidence="5" type="ORF">GXN74_09860</name>
</gene>
<dbReference type="InterPro" id="IPR014710">
    <property type="entry name" value="RmlC-like_jellyroll"/>
</dbReference>
<dbReference type="AlphaFoldDB" id="A0A7X5KMP0"/>
<feature type="domain" description="HTH araC/xylS-type" evidence="4">
    <location>
        <begin position="249"/>
        <end position="346"/>
    </location>
</feature>
<dbReference type="InterPro" id="IPR009057">
    <property type="entry name" value="Homeodomain-like_sf"/>
</dbReference>
<dbReference type="Gene3D" id="2.60.120.10">
    <property type="entry name" value="Jelly Rolls"/>
    <property type="match status" value="1"/>
</dbReference>
<dbReference type="Proteomes" id="UP000461585">
    <property type="component" value="Unassembled WGS sequence"/>
</dbReference>
<evidence type="ECO:0000313" key="6">
    <source>
        <dbReference type="Proteomes" id="UP000461585"/>
    </source>
</evidence>
<evidence type="ECO:0000259" key="4">
    <source>
        <dbReference type="PROSITE" id="PS01124"/>
    </source>
</evidence>
<evidence type="ECO:0000313" key="5">
    <source>
        <dbReference type="EMBL" id="NDL68044.1"/>
    </source>
</evidence>
<dbReference type="InterPro" id="IPR011051">
    <property type="entry name" value="RmlC_Cupin_sf"/>
</dbReference>
<dbReference type="GO" id="GO:0003700">
    <property type="term" value="F:DNA-binding transcription factor activity"/>
    <property type="evidence" value="ECO:0007669"/>
    <property type="project" value="InterPro"/>
</dbReference>
<proteinExistence type="predicted"/>